<name>A0A9E5MN26_9GAMM</name>
<accession>A0A9E5MN26</accession>
<evidence type="ECO:0000313" key="1">
    <source>
        <dbReference type="EMBL" id="NHO67255.1"/>
    </source>
</evidence>
<keyword evidence="2" id="KW-1185">Reference proteome</keyword>
<dbReference type="PRINTS" id="PR00081">
    <property type="entry name" value="GDHRDH"/>
</dbReference>
<dbReference type="InterPro" id="IPR036291">
    <property type="entry name" value="NAD(P)-bd_dom_sf"/>
</dbReference>
<gene>
    <name evidence="1" type="ORF">G8770_17030</name>
</gene>
<protein>
    <submittedName>
        <fullName evidence="1">SDR family oxidoreductase</fullName>
    </submittedName>
</protein>
<dbReference type="Gene3D" id="3.40.50.720">
    <property type="entry name" value="NAD(P)-binding Rossmann-like Domain"/>
    <property type="match status" value="1"/>
</dbReference>
<dbReference type="AlphaFoldDB" id="A0A9E5MN26"/>
<proteinExistence type="predicted"/>
<organism evidence="1 2">
    <name type="scientific">Pseudomaricurvus hydrocarbonicus</name>
    <dbReference type="NCBI Taxonomy" id="1470433"/>
    <lineage>
        <taxon>Bacteria</taxon>
        <taxon>Pseudomonadati</taxon>
        <taxon>Pseudomonadota</taxon>
        <taxon>Gammaproteobacteria</taxon>
        <taxon>Cellvibrionales</taxon>
        <taxon>Cellvibrionaceae</taxon>
        <taxon>Pseudomaricurvus</taxon>
    </lineage>
</organism>
<comment type="caution">
    <text evidence="1">The sequence shown here is derived from an EMBL/GenBank/DDBJ whole genome shotgun (WGS) entry which is preliminary data.</text>
</comment>
<reference evidence="1" key="1">
    <citation type="submission" date="2020-03" db="EMBL/GenBank/DDBJ databases">
        <authorList>
            <person name="Guo F."/>
        </authorList>
    </citation>
    <scope>NUCLEOTIDE SEQUENCE</scope>
    <source>
        <strain evidence="1">JCM 30134</strain>
    </source>
</reference>
<dbReference type="RefSeq" id="WP_167189615.1">
    <property type="nucleotide sequence ID" value="NZ_JAAONZ010000015.1"/>
</dbReference>
<dbReference type="GO" id="GO:0010304">
    <property type="term" value="P:PSII associated light-harvesting complex II catabolic process"/>
    <property type="evidence" value="ECO:0007669"/>
    <property type="project" value="TreeGrafter"/>
</dbReference>
<evidence type="ECO:0000313" key="2">
    <source>
        <dbReference type="Proteomes" id="UP000787472"/>
    </source>
</evidence>
<dbReference type="EMBL" id="JAAONZ010000015">
    <property type="protein sequence ID" value="NHO67255.1"/>
    <property type="molecule type" value="Genomic_DNA"/>
</dbReference>
<dbReference type="GO" id="GO:0034256">
    <property type="term" value="F:chlorophyll(ide) b reductase activity"/>
    <property type="evidence" value="ECO:0007669"/>
    <property type="project" value="TreeGrafter"/>
</dbReference>
<dbReference type="InterPro" id="IPR002347">
    <property type="entry name" value="SDR_fam"/>
</dbReference>
<sequence length="273" mass="29786">MKSVVITGSTRGIGKGLAENFLKRGCHVTLSGRSQAAVDEVCEQLRSTYGKDKVTGKSCEITCVEDLQGLWDHARQTFGMVDIWINNAGISIERKPLDEQSPDDLMRIVNTNLGGLLLANKVVLAAMKAQGFGHMWNMEGFGSTGQMSIGMVPYGATKRAVHYVNLALQKEVKNTNVQVSRLSPGIVVTDLLVGDYDLASPEWQKTKKILNILGDKVETVTPFLVDGVLASKKSGDTVAWLTTGKAFRRFLTAAFNKRDLFAEYEAECIPAAD</sequence>
<dbReference type="PANTHER" id="PTHR24314">
    <property type="entry name" value="NON-SPECIFIC LIPID TRANSFER PROTEIN-RELATED"/>
    <property type="match status" value="1"/>
</dbReference>
<dbReference type="InterPro" id="IPR052625">
    <property type="entry name" value="Chl_b_Red"/>
</dbReference>
<dbReference type="Proteomes" id="UP000787472">
    <property type="component" value="Unassembled WGS sequence"/>
</dbReference>
<dbReference type="Pfam" id="PF00106">
    <property type="entry name" value="adh_short"/>
    <property type="match status" value="1"/>
</dbReference>
<dbReference type="PANTHER" id="PTHR24314:SF21">
    <property type="entry name" value="CHLOROPHYLL(IDE) B REDUCTASE NYC1, CHLOROPLASTIC-RELATED"/>
    <property type="match status" value="1"/>
</dbReference>
<dbReference type="SUPFAM" id="SSF51735">
    <property type="entry name" value="NAD(P)-binding Rossmann-fold domains"/>
    <property type="match status" value="1"/>
</dbReference>
<dbReference type="CDD" id="cd05233">
    <property type="entry name" value="SDR_c"/>
    <property type="match status" value="1"/>
</dbReference>
<dbReference type="GO" id="GO:0015996">
    <property type="term" value="P:chlorophyll catabolic process"/>
    <property type="evidence" value="ECO:0007669"/>
    <property type="project" value="TreeGrafter"/>
</dbReference>